<dbReference type="EMBL" id="DVMV01000019">
    <property type="protein sequence ID" value="HIU45259.1"/>
    <property type="molecule type" value="Genomic_DNA"/>
</dbReference>
<sequence>MSDVFSTLDALPIERGDLDRAVDKLGELPTLIAIVGSSGKSIASCALSSILSGQGKGVGLFLHCLPSDADRIYVNGKPVCEFEIEEAYSALRKAIAKCHLSKEQALYLIALHIFASKGLDYGVVEFDVGGYSSSCYADSLRYEMTVLTSTGLDHGDVLGSTESEVALDCVSAASESSTLISYELGELVLPPVEEYVRKNEIKWVKGDAFHFDHLVEDCFRFDYFPYKDLGVFTKLRAHLSSISLAIEGAKHLLDLDEAKLKASLASCPLPFHGQEQDGVIPLICSNVEMAYSLARSAPTLRKERPSAVLFACKKGCNAASILPVLDNAFGQVMLTGIEGDPSYWGEDDFFLFLEDHPFVSSIEEAKAKLPEGGVLILASDEEFLQRSGYEGR</sequence>
<organism evidence="1 2">
    <name type="scientific">Candidatus Alloenteromonas pullicola</name>
    <dbReference type="NCBI Taxonomy" id="2840784"/>
    <lineage>
        <taxon>Bacteria</taxon>
        <taxon>Bacillati</taxon>
        <taxon>Bacillota</taxon>
        <taxon>Bacillota incertae sedis</taxon>
        <taxon>Candidatus Alloenteromonas</taxon>
    </lineage>
</organism>
<dbReference type="AlphaFoldDB" id="A0A9D1S2H1"/>
<reference evidence="1" key="2">
    <citation type="journal article" date="2021" name="PeerJ">
        <title>Extensive microbial diversity within the chicken gut microbiome revealed by metagenomics and culture.</title>
        <authorList>
            <person name="Gilroy R."/>
            <person name="Ravi A."/>
            <person name="Getino M."/>
            <person name="Pursley I."/>
            <person name="Horton D.L."/>
            <person name="Alikhan N.F."/>
            <person name="Baker D."/>
            <person name="Gharbi K."/>
            <person name="Hall N."/>
            <person name="Watson M."/>
            <person name="Adriaenssens E.M."/>
            <person name="Foster-Nyarko E."/>
            <person name="Jarju S."/>
            <person name="Secka A."/>
            <person name="Antonio M."/>
            <person name="Oren A."/>
            <person name="Chaudhuri R.R."/>
            <person name="La Ragione R."/>
            <person name="Hildebrand F."/>
            <person name="Pallen M.J."/>
        </authorList>
    </citation>
    <scope>NUCLEOTIDE SEQUENCE</scope>
    <source>
        <strain evidence="1">ChiGjej1B1-22543</strain>
    </source>
</reference>
<reference evidence="1" key="1">
    <citation type="submission" date="2020-10" db="EMBL/GenBank/DDBJ databases">
        <authorList>
            <person name="Gilroy R."/>
        </authorList>
    </citation>
    <scope>NUCLEOTIDE SEQUENCE</scope>
    <source>
        <strain evidence="1">ChiGjej1B1-22543</strain>
    </source>
</reference>
<protein>
    <submittedName>
        <fullName evidence="1">Uncharacterized protein</fullName>
    </submittedName>
</protein>
<dbReference type="GO" id="GO:0005524">
    <property type="term" value="F:ATP binding"/>
    <property type="evidence" value="ECO:0007669"/>
    <property type="project" value="InterPro"/>
</dbReference>
<dbReference type="InterPro" id="IPR036565">
    <property type="entry name" value="Mur-like_cat_sf"/>
</dbReference>
<evidence type="ECO:0000313" key="1">
    <source>
        <dbReference type="EMBL" id="HIU45259.1"/>
    </source>
</evidence>
<dbReference type="Proteomes" id="UP000824070">
    <property type="component" value="Unassembled WGS sequence"/>
</dbReference>
<accession>A0A9D1S2H1</accession>
<name>A0A9D1S2H1_9FIRM</name>
<dbReference type="Gene3D" id="3.40.1190.10">
    <property type="entry name" value="Mur-like, catalytic domain"/>
    <property type="match status" value="1"/>
</dbReference>
<proteinExistence type="predicted"/>
<comment type="caution">
    <text evidence="1">The sequence shown here is derived from an EMBL/GenBank/DDBJ whole genome shotgun (WGS) entry which is preliminary data.</text>
</comment>
<dbReference type="SUPFAM" id="SSF53623">
    <property type="entry name" value="MurD-like peptide ligases, catalytic domain"/>
    <property type="match status" value="1"/>
</dbReference>
<gene>
    <name evidence="1" type="ORF">IAC52_03050</name>
</gene>
<evidence type="ECO:0000313" key="2">
    <source>
        <dbReference type="Proteomes" id="UP000824070"/>
    </source>
</evidence>